<evidence type="ECO:0000313" key="2">
    <source>
        <dbReference type="EMBL" id="KAK0740074.1"/>
    </source>
</evidence>
<keyword evidence="3" id="KW-1185">Reference proteome</keyword>
<dbReference type="EMBL" id="JAUKUD010000006">
    <property type="protein sequence ID" value="KAK0740074.1"/>
    <property type="molecule type" value="Genomic_DNA"/>
</dbReference>
<protein>
    <submittedName>
        <fullName evidence="2">Uncharacterized protein</fullName>
    </submittedName>
</protein>
<organism evidence="2 3">
    <name type="scientific">Schizothecium vesticola</name>
    <dbReference type="NCBI Taxonomy" id="314040"/>
    <lineage>
        <taxon>Eukaryota</taxon>
        <taxon>Fungi</taxon>
        <taxon>Dikarya</taxon>
        <taxon>Ascomycota</taxon>
        <taxon>Pezizomycotina</taxon>
        <taxon>Sordariomycetes</taxon>
        <taxon>Sordariomycetidae</taxon>
        <taxon>Sordariales</taxon>
        <taxon>Schizotheciaceae</taxon>
        <taxon>Schizothecium</taxon>
    </lineage>
</organism>
<feature type="compositionally biased region" description="Basic and acidic residues" evidence="1">
    <location>
        <begin position="9"/>
        <end position="24"/>
    </location>
</feature>
<dbReference type="AlphaFoldDB" id="A0AA40EFU6"/>
<sequence length="407" mass="46420">MAMDSQGAPDRELPHHVSKQDDCHRPRDTWIYPLQLANDLDGVASLSKQVKQETYTCAWEYARCVIPEFTNWDRYLAFARIIIIGIVAEFNGKLVDVSTSDLVLGYDLSELFATLFGGTPAHEAMSREYRAFLLITAEKSSFRCTSTLFTHYVESLVASPKAWFRLRDCDALARFTIAAALACNDFDNVWFDEDQLQILAEIGDTLYDAVAFYKHRAEAETNNTFAYVSDELRVEAFRRGREVLWALDVAWAKSPAHRCVVNFLRLFGGPIYMMMRRYRFVEDGLVIGKAETQEVVNEARRNVKLWNRVDVGGENGLGDERFGDVLAQKGRVMFEGLAEMLEGDGERCCRCKYRASYGAEGLKKFGGVELCEECREQWGRYVDSLPERAAEVFPEIRGTQLVIRARY</sequence>
<evidence type="ECO:0000256" key="1">
    <source>
        <dbReference type="SAM" id="MobiDB-lite"/>
    </source>
</evidence>
<evidence type="ECO:0000313" key="3">
    <source>
        <dbReference type="Proteomes" id="UP001172155"/>
    </source>
</evidence>
<gene>
    <name evidence="2" type="ORF">B0T18DRAFT_352157</name>
</gene>
<accession>A0AA40EFU6</accession>
<feature type="region of interest" description="Disordered" evidence="1">
    <location>
        <begin position="1"/>
        <end position="24"/>
    </location>
</feature>
<comment type="caution">
    <text evidence="2">The sequence shown here is derived from an EMBL/GenBank/DDBJ whole genome shotgun (WGS) entry which is preliminary data.</text>
</comment>
<proteinExistence type="predicted"/>
<reference evidence="2" key="1">
    <citation type="submission" date="2023-06" db="EMBL/GenBank/DDBJ databases">
        <title>Genome-scale phylogeny and comparative genomics of the fungal order Sordariales.</title>
        <authorList>
            <consortium name="Lawrence Berkeley National Laboratory"/>
            <person name="Hensen N."/>
            <person name="Bonometti L."/>
            <person name="Westerberg I."/>
            <person name="Brannstrom I.O."/>
            <person name="Guillou S."/>
            <person name="Cros-Aarteil S."/>
            <person name="Calhoun S."/>
            <person name="Haridas S."/>
            <person name="Kuo A."/>
            <person name="Mondo S."/>
            <person name="Pangilinan J."/>
            <person name="Riley R."/>
            <person name="LaButti K."/>
            <person name="Andreopoulos B."/>
            <person name="Lipzen A."/>
            <person name="Chen C."/>
            <person name="Yanf M."/>
            <person name="Daum C."/>
            <person name="Ng V."/>
            <person name="Clum A."/>
            <person name="Steindorff A."/>
            <person name="Ohm R."/>
            <person name="Martin F."/>
            <person name="Silar P."/>
            <person name="Natvig D."/>
            <person name="Lalanne C."/>
            <person name="Gautier V."/>
            <person name="Ament-velasquez S.L."/>
            <person name="Kruys A."/>
            <person name="Hutchinson M.I."/>
            <person name="Powell A.J."/>
            <person name="Barry K."/>
            <person name="Miller A.N."/>
            <person name="Grigoriev I.V."/>
            <person name="Debuchy R."/>
            <person name="Gladieux P."/>
            <person name="Thoren M.H."/>
            <person name="Johannesson H."/>
        </authorList>
    </citation>
    <scope>NUCLEOTIDE SEQUENCE</scope>
    <source>
        <strain evidence="2">SMH3187-1</strain>
    </source>
</reference>
<dbReference type="Proteomes" id="UP001172155">
    <property type="component" value="Unassembled WGS sequence"/>
</dbReference>
<name>A0AA40EFU6_9PEZI</name>